<organism evidence="9 10">
    <name type="scientific">Streptomyces diacarni</name>
    <dbReference type="NCBI Taxonomy" id="2800381"/>
    <lineage>
        <taxon>Bacteria</taxon>
        <taxon>Bacillati</taxon>
        <taxon>Actinomycetota</taxon>
        <taxon>Actinomycetes</taxon>
        <taxon>Kitasatosporales</taxon>
        <taxon>Streptomycetaceae</taxon>
        <taxon>Streptomyces</taxon>
    </lineage>
</organism>
<dbReference type="InterPro" id="IPR001128">
    <property type="entry name" value="Cyt_P450"/>
</dbReference>
<dbReference type="Gene3D" id="1.10.630.10">
    <property type="entry name" value="Cytochrome P450"/>
    <property type="match status" value="1"/>
</dbReference>
<evidence type="ECO:0000256" key="3">
    <source>
        <dbReference type="ARBA" id="ARBA00022723"/>
    </source>
</evidence>
<dbReference type="InterPro" id="IPR017972">
    <property type="entry name" value="Cyt_P450_CS"/>
</dbReference>
<dbReference type="PANTHER" id="PTHR46696:SF1">
    <property type="entry name" value="CYTOCHROME P450 YJIB-RELATED"/>
    <property type="match status" value="1"/>
</dbReference>
<evidence type="ECO:0000313" key="10">
    <source>
        <dbReference type="Proteomes" id="UP000252914"/>
    </source>
</evidence>
<keyword evidence="6 7" id="KW-0503">Monooxygenase</keyword>
<keyword evidence="5 7" id="KW-0408">Iron</keyword>
<dbReference type="PRINTS" id="PR00359">
    <property type="entry name" value="BP450"/>
</dbReference>
<comment type="caution">
    <text evidence="9">The sequence shown here is derived from an EMBL/GenBank/DDBJ whole genome shotgun (WGS) entry which is preliminary data.</text>
</comment>
<dbReference type="PROSITE" id="PS00086">
    <property type="entry name" value="CYTOCHROME_P450"/>
    <property type="match status" value="1"/>
</dbReference>
<dbReference type="GO" id="GO:0016705">
    <property type="term" value="F:oxidoreductase activity, acting on paired donors, with incorporation or reduction of molecular oxygen"/>
    <property type="evidence" value="ECO:0007669"/>
    <property type="project" value="InterPro"/>
</dbReference>
<protein>
    <submittedName>
        <fullName evidence="9">Cytochrome P450</fullName>
    </submittedName>
</protein>
<dbReference type="Proteomes" id="UP000252914">
    <property type="component" value="Unassembled WGS sequence"/>
</dbReference>
<gene>
    <name evidence="9" type="ORF">DTL70_08710</name>
</gene>
<dbReference type="InterPro" id="IPR036396">
    <property type="entry name" value="Cyt_P450_sf"/>
</dbReference>
<evidence type="ECO:0000256" key="1">
    <source>
        <dbReference type="ARBA" id="ARBA00010617"/>
    </source>
</evidence>
<dbReference type="PRINTS" id="PR00385">
    <property type="entry name" value="P450"/>
</dbReference>
<evidence type="ECO:0000256" key="7">
    <source>
        <dbReference type="RuleBase" id="RU000461"/>
    </source>
</evidence>
<dbReference type="FunFam" id="1.10.630.10:FF:000018">
    <property type="entry name" value="Cytochrome P450 monooxygenase"/>
    <property type="match status" value="1"/>
</dbReference>
<dbReference type="CDD" id="cd11030">
    <property type="entry name" value="CYP105-like"/>
    <property type="match status" value="1"/>
</dbReference>
<evidence type="ECO:0000256" key="5">
    <source>
        <dbReference type="ARBA" id="ARBA00023004"/>
    </source>
</evidence>
<dbReference type="PANTHER" id="PTHR46696">
    <property type="entry name" value="P450, PUTATIVE (EUROFUNG)-RELATED"/>
    <property type="match status" value="1"/>
</dbReference>
<dbReference type="EMBL" id="QOIN01000036">
    <property type="protein sequence ID" value="RCG25468.1"/>
    <property type="molecule type" value="Genomic_DNA"/>
</dbReference>
<keyword evidence="2 7" id="KW-0349">Heme</keyword>
<proteinExistence type="inferred from homology"/>
<evidence type="ECO:0000256" key="8">
    <source>
        <dbReference type="SAM" id="MobiDB-lite"/>
    </source>
</evidence>
<comment type="similarity">
    <text evidence="1 7">Belongs to the cytochrome P450 family.</text>
</comment>
<evidence type="ECO:0000313" key="9">
    <source>
        <dbReference type="EMBL" id="RCG25468.1"/>
    </source>
</evidence>
<dbReference type="Pfam" id="PF00067">
    <property type="entry name" value="p450"/>
    <property type="match status" value="1"/>
</dbReference>
<sequence>MAEDSGVSTAEPYVLPTARPRPFDLPPDLARVRAEQPLQRLAYPDGHVGWLVTSYALARTVLDEPRFSARLDLKRSPVERPGSTAFMGRTAPPGMFIGMDPPEHTRYRSLLTRVFSARRMKELSPRIEQIVDQRLDAMEAAGPPADLVPAFSLPVPVEVISELMGAPEVQREALERNAATFVSLNATPEQVGAAIGEISGSLMELVRQKRKAPGNDVLSDLTESDLTDEELVGIAMLLLAAGHETTANMLALGTYALLREEDQRAALTADPSLLDNAVEELMRYLTVVQYSPTRAPLEDTELDGQLIKAGETITVSLPAANRDPERFDNPEKLDVTAPPTAHLAFGHGLHLCLGQQLARIEMRIGFQKLFARFPGLRLAAAPEEIPMREDMNTYGVHRLPVAW</sequence>
<dbReference type="InterPro" id="IPR002397">
    <property type="entry name" value="Cyt_P450_B"/>
</dbReference>
<dbReference type="SUPFAM" id="SSF48264">
    <property type="entry name" value="Cytochrome P450"/>
    <property type="match status" value="1"/>
</dbReference>
<keyword evidence="3 7" id="KW-0479">Metal-binding</keyword>
<name>A0A367F511_9ACTN</name>
<accession>A0A367F511</accession>
<reference evidence="9 10" key="1">
    <citation type="submission" date="2018-06" db="EMBL/GenBank/DDBJ databases">
        <title>Streptomyces reniochalinae sp. nov. and Streptomyces diacarnus sp. nov. from marine sponges.</title>
        <authorList>
            <person name="Li L."/>
        </authorList>
    </citation>
    <scope>NUCLEOTIDE SEQUENCE [LARGE SCALE GENOMIC DNA]</scope>
    <source>
        <strain evidence="9 10">LHW51701</strain>
    </source>
</reference>
<dbReference type="AlphaFoldDB" id="A0A367F511"/>
<dbReference type="GO" id="GO:0004497">
    <property type="term" value="F:monooxygenase activity"/>
    <property type="evidence" value="ECO:0007669"/>
    <property type="project" value="UniProtKB-KW"/>
</dbReference>
<dbReference type="RefSeq" id="WP_114021298.1">
    <property type="nucleotide sequence ID" value="NZ_JBEYTF010000111.1"/>
</dbReference>
<dbReference type="SMR" id="A0A367F511"/>
<dbReference type="GO" id="GO:0005506">
    <property type="term" value="F:iron ion binding"/>
    <property type="evidence" value="ECO:0007669"/>
    <property type="project" value="InterPro"/>
</dbReference>
<dbReference type="GO" id="GO:0020037">
    <property type="term" value="F:heme binding"/>
    <property type="evidence" value="ECO:0007669"/>
    <property type="project" value="InterPro"/>
</dbReference>
<feature type="region of interest" description="Disordered" evidence="8">
    <location>
        <begin position="80"/>
        <end position="99"/>
    </location>
</feature>
<keyword evidence="10" id="KW-1185">Reference proteome</keyword>
<keyword evidence="4 7" id="KW-0560">Oxidoreductase</keyword>
<evidence type="ECO:0000256" key="6">
    <source>
        <dbReference type="ARBA" id="ARBA00023033"/>
    </source>
</evidence>
<evidence type="ECO:0000256" key="2">
    <source>
        <dbReference type="ARBA" id="ARBA00022617"/>
    </source>
</evidence>
<evidence type="ECO:0000256" key="4">
    <source>
        <dbReference type="ARBA" id="ARBA00023002"/>
    </source>
</evidence>